<evidence type="ECO:0000313" key="3">
    <source>
        <dbReference type="EMBL" id="KAL0870592.1"/>
    </source>
</evidence>
<feature type="compositionally biased region" description="Pro residues" evidence="1">
    <location>
        <begin position="58"/>
        <end position="81"/>
    </location>
</feature>
<evidence type="ECO:0000313" key="4">
    <source>
        <dbReference type="Proteomes" id="UP001549920"/>
    </source>
</evidence>
<dbReference type="InterPro" id="IPR019322">
    <property type="entry name" value="TIMM29"/>
</dbReference>
<dbReference type="Pfam" id="PF10171">
    <property type="entry name" value="Tim29"/>
    <property type="match status" value="1"/>
</dbReference>
<dbReference type="Proteomes" id="UP001549920">
    <property type="component" value="Unassembled WGS sequence"/>
</dbReference>
<comment type="caution">
    <text evidence="3">The sequence shown here is derived from an EMBL/GenBank/DDBJ whole genome shotgun (WGS) entry which is preliminary data.</text>
</comment>
<sequence length="287" mass="32888">MKHSFCLVVFAICAALHRCQGQEVPESPPPPAPPKMDAIVSYDFLRPLNRVERRADPQMPPMPQMPKMPDMPPMPPMPPMPQAESLNRKRRSAKGGGSMPTRKGVLRNSSILPNLGRIKFPEKFKGTIVEKWADYWKNLFIDYRQMLQDLRTDIQDEPKKALKWTTGIATVVLLARNNPSEMDFKDSLKRIANEVVLVSEECQNATSVGHLRFLDTCYNEGLIHYQNLGIASIMYTSELNDECDLYKGQCSYLQPTYFSFPKRIVDVGIMGRWWNIYIKTTNYDVNV</sequence>
<gene>
    <name evidence="3" type="ORF">ABMA27_005554</name>
</gene>
<dbReference type="PANTHER" id="PTHR21435:SF1">
    <property type="entry name" value="MITOCHONDRIAL IMPORT INNER MEMBRANE TRANSLOCASE SUBUNIT TIM29"/>
    <property type="match status" value="1"/>
</dbReference>
<dbReference type="EMBL" id="JBEUOH010000018">
    <property type="protein sequence ID" value="KAL0870592.1"/>
    <property type="molecule type" value="Genomic_DNA"/>
</dbReference>
<feature type="region of interest" description="Disordered" evidence="1">
    <location>
        <begin position="54"/>
        <end position="105"/>
    </location>
</feature>
<name>A0ABR3HJJ9_LOXSC</name>
<dbReference type="PANTHER" id="PTHR21435">
    <property type="entry name" value="MITOCHONDRIAL IMPORT INNER MEMBRANE TRANSLOCASE SUBUNIT TIM29"/>
    <property type="match status" value="1"/>
</dbReference>
<accession>A0ABR3HJJ9</accession>
<evidence type="ECO:0000256" key="2">
    <source>
        <dbReference type="SAM" id="SignalP"/>
    </source>
</evidence>
<reference evidence="3 4" key="1">
    <citation type="submission" date="2024-06" db="EMBL/GenBank/DDBJ databases">
        <title>A chromosome-level genome assembly of beet webworm, Loxostege sticticalis.</title>
        <authorList>
            <person name="Zhang Y."/>
        </authorList>
    </citation>
    <scope>NUCLEOTIDE SEQUENCE [LARGE SCALE GENOMIC DNA]</scope>
    <source>
        <strain evidence="3">AQ026</strain>
        <tissue evidence="3">Whole body</tissue>
    </source>
</reference>
<feature type="signal peptide" evidence="2">
    <location>
        <begin position="1"/>
        <end position="21"/>
    </location>
</feature>
<evidence type="ECO:0000256" key="1">
    <source>
        <dbReference type="SAM" id="MobiDB-lite"/>
    </source>
</evidence>
<feature type="chain" id="PRO_5045202672" evidence="2">
    <location>
        <begin position="22"/>
        <end position="287"/>
    </location>
</feature>
<keyword evidence="4" id="KW-1185">Reference proteome</keyword>
<protein>
    <submittedName>
        <fullName evidence="3">Uncharacterized protein</fullName>
    </submittedName>
</protein>
<keyword evidence="2" id="KW-0732">Signal</keyword>
<proteinExistence type="predicted"/>
<organism evidence="3 4">
    <name type="scientific">Loxostege sticticalis</name>
    <name type="common">Beet webworm moth</name>
    <dbReference type="NCBI Taxonomy" id="481309"/>
    <lineage>
        <taxon>Eukaryota</taxon>
        <taxon>Metazoa</taxon>
        <taxon>Ecdysozoa</taxon>
        <taxon>Arthropoda</taxon>
        <taxon>Hexapoda</taxon>
        <taxon>Insecta</taxon>
        <taxon>Pterygota</taxon>
        <taxon>Neoptera</taxon>
        <taxon>Endopterygota</taxon>
        <taxon>Lepidoptera</taxon>
        <taxon>Glossata</taxon>
        <taxon>Ditrysia</taxon>
        <taxon>Pyraloidea</taxon>
        <taxon>Crambidae</taxon>
        <taxon>Pyraustinae</taxon>
        <taxon>Loxostege</taxon>
    </lineage>
</organism>